<dbReference type="EMBL" id="SLUO01000010">
    <property type="protein sequence ID" value="TCL56896.1"/>
    <property type="molecule type" value="Genomic_DNA"/>
</dbReference>
<dbReference type="Proteomes" id="UP000295718">
    <property type="component" value="Unassembled WGS sequence"/>
</dbReference>
<dbReference type="AlphaFoldDB" id="A0A4R1QSL9"/>
<evidence type="ECO:0000313" key="1">
    <source>
        <dbReference type="EMBL" id="TCL56896.1"/>
    </source>
</evidence>
<sequence length="35" mass="3744">MQRGEGRLRAGGYGNGGVVGRWELVEVDGRRVGLS</sequence>
<evidence type="ECO:0000313" key="2">
    <source>
        <dbReference type="Proteomes" id="UP000295718"/>
    </source>
</evidence>
<protein>
    <submittedName>
        <fullName evidence="1">Uncharacterized protein</fullName>
    </submittedName>
</protein>
<comment type="caution">
    <text evidence="1">The sequence shown here is derived from an EMBL/GenBank/DDBJ whole genome shotgun (WGS) entry which is preliminary data.</text>
</comment>
<reference evidence="1 2" key="1">
    <citation type="submission" date="2019-03" db="EMBL/GenBank/DDBJ databases">
        <title>Genomic Encyclopedia of Type Strains, Phase IV (KMG-IV): sequencing the most valuable type-strain genomes for metagenomic binning, comparative biology and taxonomic classification.</title>
        <authorList>
            <person name="Goeker M."/>
        </authorList>
    </citation>
    <scope>NUCLEOTIDE SEQUENCE [LARGE SCALE GENOMIC DNA]</scope>
    <source>
        <strain evidence="1 2">DSM 100556</strain>
    </source>
</reference>
<dbReference type="STRING" id="1469948.GCA_000732725_02838"/>
<proteinExistence type="predicted"/>
<gene>
    <name evidence="1" type="ORF">EDD76_11068</name>
</gene>
<keyword evidence="2" id="KW-1185">Reference proteome</keyword>
<organism evidence="1 2">
    <name type="scientific">Kineothrix alysoides</name>
    <dbReference type="NCBI Taxonomy" id="1469948"/>
    <lineage>
        <taxon>Bacteria</taxon>
        <taxon>Bacillati</taxon>
        <taxon>Bacillota</taxon>
        <taxon>Clostridia</taxon>
        <taxon>Lachnospirales</taxon>
        <taxon>Lachnospiraceae</taxon>
        <taxon>Kineothrix</taxon>
    </lineage>
</organism>
<accession>A0A4R1QSL9</accession>
<name>A0A4R1QSL9_9FIRM</name>